<dbReference type="InterPro" id="IPR025558">
    <property type="entry name" value="DUF4283"/>
</dbReference>
<dbReference type="Gene3D" id="2.60.40.10">
    <property type="entry name" value="Immunoglobulins"/>
    <property type="match status" value="1"/>
</dbReference>
<reference evidence="2" key="1">
    <citation type="submission" date="2020-03" db="EMBL/GenBank/DDBJ databases">
        <title>A high-quality chromosome-level genome assembly of a woody plant with both climbing and erect habits, Rhamnella rubrinervis.</title>
        <authorList>
            <person name="Lu Z."/>
            <person name="Yang Y."/>
            <person name="Zhu X."/>
            <person name="Sun Y."/>
        </authorList>
    </citation>
    <scope>NUCLEOTIDE SEQUENCE</scope>
    <source>
        <strain evidence="2">BYM</strain>
        <tissue evidence="2">Leaf</tissue>
    </source>
</reference>
<dbReference type="EMBL" id="VOIH02000001">
    <property type="protein sequence ID" value="KAF3455421.1"/>
    <property type="molecule type" value="Genomic_DNA"/>
</dbReference>
<feature type="domain" description="CBM20" evidence="1">
    <location>
        <begin position="77"/>
        <end position="177"/>
    </location>
</feature>
<organism evidence="2 3">
    <name type="scientific">Rhamnella rubrinervis</name>
    <dbReference type="NCBI Taxonomy" id="2594499"/>
    <lineage>
        <taxon>Eukaryota</taxon>
        <taxon>Viridiplantae</taxon>
        <taxon>Streptophyta</taxon>
        <taxon>Embryophyta</taxon>
        <taxon>Tracheophyta</taxon>
        <taxon>Spermatophyta</taxon>
        <taxon>Magnoliopsida</taxon>
        <taxon>eudicotyledons</taxon>
        <taxon>Gunneridae</taxon>
        <taxon>Pentapetalae</taxon>
        <taxon>rosids</taxon>
        <taxon>fabids</taxon>
        <taxon>Rosales</taxon>
        <taxon>Rhamnaceae</taxon>
        <taxon>rhamnoid group</taxon>
        <taxon>Rhamneae</taxon>
        <taxon>Rhamnella</taxon>
    </lineage>
</organism>
<accession>A0A8K0MQU6</accession>
<dbReference type="InterPro" id="IPR013783">
    <property type="entry name" value="Ig-like_fold"/>
</dbReference>
<keyword evidence="3" id="KW-1185">Reference proteome</keyword>
<comment type="caution">
    <text evidence="2">The sequence shown here is derived from an EMBL/GenBank/DDBJ whole genome shotgun (WGS) entry which is preliminary data.</text>
</comment>
<dbReference type="InterPro" id="IPR002044">
    <property type="entry name" value="CBM20"/>
</dbReference>
<dbReference type="OrthoDB" id="1750606at2759"/>
<name>A0A8K0MQU6_9ROSA</name>
<dbReference type="PANTHER" id="PTHR47453">
    <property type="entry name" value="PHOSPHOGLUCAN, WATER DIKINASE, CHLOROPLASTIC"/>
    <property type="match status" value="1"/>
</dbReference>
<dbReference type="GO" id="GO:2001070">
    <property type="term" value="F:starch binding"/>
    <property type="evidence" value="ECO:0007669"/>
    <property type="project" value="InterPro"/>
</dbReference>
<dbReference type="Pfam" id="PF00686">
    <property type="entry name" value="CBM_20"/>
    <property type="match status" value="1"/>
</dbReference>
<dbReference type="InterPro" id="IPR013784">
    <property type="entry name" value="Carb-bd-like_fold"/>
</dbReference>
<dbReference type="AlphaFoldDB" id="A0A8K0MQU6"/>
<dbReference type="Proteomes" id="UP000796880">
    <property type="component" value="Unassembled WGS sequence"/>
</dbReference>
<dbReference type="SUPFAM" id="SSF49452">
    <property type="entry name" value="Starch-binding domain-like"/>
    <property type="match status" value="1"/>
</dbReference>
<dbReference type="PANTHER" id="PTHR47453:SF1">
    <property type="entry name" value="PHOSPHOGLUCAN, WATER DIKINASE, CHLOROPLASTIC"/>
    <property type="match status" value="1"/>
</dbReference>
<dbReference type="Pfam" id="PF14111">
    <property type="entry name" value="DUF4283"/>
    <property type="match status" value="1"/>
</dbReference>
<protein>
    <recommendedName>
        <fullName evidence="1">CBM20 domain-containing protein</fullName>
    </recommendedName>
</protein>
<dbReference type="SMART" id="SM01065">
    <property type="entry name" value="CBM_2"/>
    <property type="match status" value="1"/>
</dbReference>
<dbReference type="PROSITE" id="PS51166">
    <property type="entry name" value="CBM20"/>
    <property type="match status" value="1"/>
</dbReference>
<evidence type="ECO:0000313" key="3">
    <source>
        <dbReference type="Proteomes" id="UP000796880"/>
    </source>
</evidence>
<gene>
    <name evidence="2" type="ORF">FNV43_RR00046</name>
</gene>
<sequence>MDSLRVFQSSSSSQIPLRKQFRFLHQQHHHHHHYRRRLPLIPFSSPRRVSRPLHHHSRSILCAVGVSSAEIIEKEMNSKSGRGKVKLNVRLDHQVKFGEHVVILGSTKEFGSWKKRVPLNWTESGWVGDFELKGGESVEFKFVIVGKDKTKLWESGENRVIKLPKQGCFGLVCHWNHTGETVDLLALAEEGYIGEMGLQLMGLQLLMLLLILWRCRQVLLLDNGKGRMSHLCGQMTMESGIRKKMEHLRLDGFGLNGKMLRHESMTNLFVDNGSLTIFLEVVRDLIGGLQSEDRLDALIYAAIYLKWINIGQIPCFEDGGHRRPNRHAEISRLIFAIGAISCRKDTSLKTKLWESGKNRVIKLPKQGCFGLVCHWNNTGEAVDLLALAEEDYIGESGSTTADAASHSLEVQTSPFVGQWQGKDVSFMRSNDHRNWELESERRWDTSGLEGLVLKLQEIKHTIQNKRHRNASPEDLVATEAMLARITKNHGEYSEAFVDQFKIFHHELKDFFNAGSLAAEQLESIGESLDERGISALNLFLECTEDLDAVEESSKYSENKSTDLLFKTMRSLSALREIIVKGLESGLRNDASDAAIAMRRKSSAEETDHKLSNLLVSTLECASPMKLPGRQLKSLQVLSDLHVDKDTASVIRSRFPNLTKLDLFADEDGLMNISEMTSILPRENLRITSQALIKDSNNQVPGRLHVLDGKKNAEEITRKILVGKLLTTRSFRRFKLIECIPKIWNLQGKIRVENVSDNIFKFTFSDLRDKDEIFRRRPWSFNGAHMILQEWPSDLQIEEIDFKLSTFQIQIHGLPPKLFHLDNAEKIGQRVGMIHKETLNRKSLVGGRFIRFKVDIFVQDPIPAGFLQTRDEGVKF</sequence>
<evidence type="ECO:0000259" key="1">
    <source>
        <dbReference type="PROSITE" id="PS51166"/>
    </source>
</evidence>
<proteinExistence type="predicted"/>
<evidence type="ECO:0000313" key="2">
    <source>
        <dbReference type="EMBL" id="KAF3455421.1"/>
    </source>
</evidence>